<keyword evidence="1" id="KW-0808">Transferase</keyword>
<sequence length="9" mass="948">GFLCEHDAG</sequence>
<name>A0A151H6P7_TOXGO</name>
<accession>A0A151H6P7</accession>
<evidence type="ECO:0000313" key="2">
    <source>
        <dbReference type="Proteomes" id="UP000075225"/>
    </source>
</evidence>
<organism evidence="1 2">
    <name type="scientific">Toxoplasma gondii TgCatPRC2</name>
    <dbReference type="NCBI Taxonomy" id="1130821"/>
    <lineage>
        <taxon>Eukaryota</taxon>
        <taxon>Sar</taxon>
        <taxon>Alveolata</taxon>
        <taxon>Apicomplexa</taxon>
        <taxon>Conoidasida</taxon>
        <taxon>Coccidia</taxon>
        <taxon>Eucoccidiorida</taxon>
        <taxon>Eimeriorina</taxon>
        <taxon>Sarcocystidae</taxon>
        <taxon>Toxoplasma</taxon>
    </lineage>
</organism>
<comment type="caution">
    <text evidence="1">The sequence shown here is derived from an EMBL/GenBank/DDBJ whole genome shotgun (WGS) entry which is preliminary data.</text>
</comment>
<feature type="non-terminal residue" evidence="1">
    <location>
        <position position="1"/>
    </location>
</feature>
<dbReference type="Proteomes" id="UP000075225">
    <property type="component" value="Unassembled WGS sequence"/>
</dbReference>
<reference evidence="2" key="1">
    <citation type="submission" date="2016-03" db="EMBL/GenBank/DDBJ databases">
        <authorList>
            <person name="Sibley D."/>
            <person name="Venepally P."/>
            <person name="Karamycheva S."/>
            <person name="Hadjithomas M."/>
            <person name="Khan A."/>
            <person name="Brunk B."/>
            <person name="Roos D."/>
            <person name="Caler E."/>
            <person name="Lorenzi H."/>
        </authorList>
    </citation>
    <scope>NUCLEOTIDE SEQUENCE [LARGE SCALE GENOMIC DNA]</scope>
    <source>
        <strain evidence="2">TgCatPRC2</strain>
    </source>
</reference>
<protein>
    <submittedName>
        <fullName evidence="1">Glycosyltransferase, group 1 family protein</fullName>
    </submittedName>
</protein>
<feature type="non-terminal residue" evidence="1">
    <location>
        <position position="9"/>
    </location>
</feature>
<dbReference type="EMBL" id="AHZP02002105">
    <property type="protein sequence ID" value="KYK65036.1"/>
    <property type="molecule type" value="Genomic_DNA"/>
</dbReference>
<proteinExistence type="predicted"/>
<evidence type="ECO:0000313" key="1">
    <source>
        <dbReference type="EMBL" id="KYK65036.1"/>
    </source>
</evidence>
<dbReference type="GO" id="GO:0016740">
    <property type="term" value="F:transferase activity"/>
    <property type="evidence" value="ECO:0007669"/>
    <property type="project" value="UniProtKB-KW"/>
</dbReference>
<gene>
    <name evidence="1" type="ORF">TGPRC2_227790B</name>
</gene>
<dbReference type="VEuPathDB" id="ToxoDB:TGPRC2_227790B"/>